<gene>
    <name evidence="2" type="ORF">G4D61_05620</name>
    <name evidence="1" type="ORF">NG54_17600</name>
</gene>
<sequence length="129" mass="15678">MKVAFASTEDQIEKIEELVQYMYQEVFPTYFTDRQILDYKSKKVLYLANNPFKQVNTLKDGYQIISSLQTIISILELKRDSHHYEQLFQFNKYFLEQYDIYFPFEYEQFTRKTRMSISMFEKAANDLLI</sequence>
<dbReference type="AlphaFoldDB" id="A0A0A6VC40"/>
<evidence type="ECO:0000313" key="1">
    <source>
        <dbReference type="EMBL" id="KHD84119.1"/>
    </source>
</evidence>
<evidence type="ECO:0000313" key="4">
    <source>
        <dbReference type="Proteomes" id="UP000476934"/>
    </source>
</evidence>
<organism evidence="1 3">
    <name type="scientific">Heyndrickxia ginsengihumi</name>
    <dbReference type="NCBI Taxonomy" id="363870"/>
    <lineage>
        <taxon>Bacteria</taxon>
        <taxon>Bacillati</taxon>
        <taxon>Bacillota</taxon>
        <taxon>Bacilli</taxon>
        <taxon>Bacillales</taxon>
        <taxon>Bacillaceae</taxon>
        <taxon>Heyndrickxia</taxon>
    </lineage>
</organism>
<proteinExistence type="predicted"/>
<comment type="caution">
    <text evidence="1">The sequence shown here is derived from an EMBL/GenBank/DDBJ whole genome shotgun (WGS) entry which is preliminary data.</text>
</comment>
<accession>A0A0A6VC40</accession>
<dbReference type="Pfam" id="PF17326">
    <property type="entry name" value="DUF5365"/>
    <property type="match status" value="1"/>
</dbReference>
<dbReference type="InterPro" id="IPR020355">
    <property type="entry name" value="Uncharacterised_YhcU"/>
</dbReference>
<dbReference type="Proteomes" id="UP000476934">
    <property type="component" value="Unassembled WGS sequence"/>
</dbReference>
<evidence type="ECO:0000313" key="2">
    <source>
        <dbReference type="EMBL" id="NEY19447.1"/>
    </source>
</evidence>
<reference evidence="2 4" key="3">
    <citation type="submission" date="2020-03" db="EMBL/GenBank/DDBJ databases">
        <title>Bacillus aquiflavi sp. nov., isolated from yellow water of strong flavor Chinese baijiu in Yibin region of China.</title>
        <authorList>
            <person name="Xie J."/>
        </authorList>
    </citation>
    <scope>NUCLEOTIDE SEQUENCE [LARGE SCALE GENOMIC DNA]</scope>
    <source>
        <strain evidence="2 4">Gsoil 114</strain>
    </source>
</reference>
<evidence type="ECO:0000313" key="3">
    <source>
        <dbReference type="Proteomes" id="UP000030588"/>
    </source>
</evidence>
<keyword evidence="4" id="KW-1185">Reference proteome</keyword>
<reference evidence="1 3" key="1">
    <citation type="submission" date="2014-10" db="EMBL/GenBank/DDBJ databases">
        <title>Draft genome of phytase producing Bacillus ginsengihumi strain M2.11.</title>
        <authorList>
            <person name="Toymentseva A."/>
            <person name="Boulygina E.A."/>
            <person name="Kazakov S.V."/>
            <person name="Kayumov I."/>
            <person name="Suleimanova A.D."/>
            <person name="Mardanova A.M."/>
            <person name="Maria S.N."/>
            <person name="Sergey M.Y."/>
            <person name="Sharipova M.R."/>
        </authorList>
    </citation>
    <scope>NUCLEOTIDE SEQUENCE [LARGE SCALE GENOMIC DNA]</scope>
    <source>
        <strain evidence="1 3">M2.11</strain>
    </source>
</reference>
<dbReference type="OrthoDB" id="2966549at2"/>
<dbReference type="EMBL" id="JRUN01000099">
    <property type="protein sequence ID" value="KHD84119.1"/>
    <property type="molecule type" value="Genomic_DNA"/>
</dbReference>
<dbReference type="EMBL" id="JAAIWK010000006">
    <property type="protein sequence ID" value="NEY19447.1"/>
    <property type="molecule type" value="Genomic_DNA"/>
</dbReference>
<protein>
    <submittedName>
        <fullName evidence="2">YhcU family protein</fullName>
    </submittedName>
</protein>
<name>A0A0A6VC40_9BACI</name>
<dbReference type="Proteomes" id="UP000030588">
    <property type="component" value="Unassembled WGS sequence"/>
</dbReference>
<reference evidence="2 4" key="2">
    <citation type="submission" date="2020-02" db="EMBL/GenBank/DDBJ databases">
        <authorList>
            <person name="Feng H."/>
        </authorList>
    </citation>
    <scope>NUCLEOTIDE SEQUENCE [LARGE SCALE GENOMIC DNA]</scope>
    <source>
        <strain evidence="2 4">Gsoil 114</strain>
    </source>
</reference>
<dbReference type="RefSeq" id="WP_025730703.1">
    <property type="nucleotide sequence ID" value="NZ_JAAIWK010000006.1"/>
</dbReference>
<dbReference type="STRING" id="363870.NG54_17600"/>